<dbReference type="Pfam" id="PF07581">
    <property type="entry name" value="Glug"/>
    <property type="match status" value="1"/>
</dbReference>
<feature type="region of interest" description="Disordered" evidence="1">
    <location>
        <begin position="34"/>
        <end position="56"/>
    </location>
</feature>
<evidence type="ECO:0000313" key="4">
    <source>
        <dbReference type="Proteomes" id="UP001283212"/>
    </source>
</evidence>
<comment type="caution">
    <text evidence="3">The sequence shown here is derived from an EMBL/GenBank/DDBJ whole genome shotgun (WGS) entry which is preliminary data.</text>
</comment>
<dbReference type="AlphaFoldDB" id="A0AAE4SCQ4"/>
<proteinExistence type="predicted"/>
<gene>
    <name evidence="3" type="ORF">McpCs1_14210</name>
</gene>
<name>A0AAE4SCQ4_9EURY</name>
<feature type="compositionally biased region" description="Basic and acidic residues" evidence="1">
    <location>
        <begin position="36"/>
        <end position="48"/>
    </location>
</feature>
<dbReference type="RefSeq" id="WP_338096535.1">
    <property type="nucleotide sequence ID" value="NZ_JAWDKB010000005.1"/>
</dbReference>
<accession>A0AAE4SCQ4</accession>
<evidence type="ECO:0000259" key="2">
    <source>
        <dbReference type="Pfam" id="PF07581"/>
    </source>
</evidence>
<sequence>MTVYTTVLHSFPPMDISEIYRGATYSAVTDIAENSGEGRQRSERETAKTTHQAKAVKTDWSAGNPFSTLTTLPRPMDISDIYRGVTYSAITNIAECLGEERERNQKETASTTLQCTANVNEETIYLIWEARAAVQQSATVSATPYRGMTYDATRSSFCDAGWIPKKYPQLSGDGSEKNPYLIRTAEELRKIRNNLSQHFILMKDIDLTSWGYWEPLGTTASPFTGSFNGNDHKITGLLVSSSNSGLFGINSGTVMNLTVSGEIFGEMAGLITGQNRGTIAYCTVFGSVFCLDNCSTGNVGGIAGRNNGSVLYCSASGTVTLYDSRNVADEGCSGVLVGYNGSSGIIAYSASHGNVYGVQHTGGLLGHNDGIVSDCYTTANVHATRTNTGGISGCNHISRSVIQNCYARGDVVGKSSVGGISGMNHDGAKIISCVGMNDYINGSSSVGLIVGYNASTVYNTYVGGEDVTDEELQSPEFYVDYLGWDFENVWIFDKSKSKYPILRWELPKMKQTIDLWDWNLRGVYPVADRGLMWGYWGMKLGNRP</sequence>
<dbReference type="Gene3D" id="2.160.20.110">
    <property type="match status" value="1"/>
</dbReference>
<dbReference type="InterPro" id="IPR011493">
    <property type="entry name" value="GLUG"/>
</dbReference>
<reference evidence="3 4" key="1">
    <citation type="submission" date="2023-06" db="EMBL/GenBank/DDBJ databases">
        <title>Genome sequence of Methancorpusculaceae sp. Cs1.</title>
        <authorList>
            <person name="Protasov E."/>
            <person name="Platt K."/>
            <person name="Poehlein A."/>
            <person name="Daniel R."/>
            <person name="Brune A."/>
        </authorList>
    </citation>
    <scope>NUCLEOTIDE SEQUENCE [LARGE SCALE GENOMIC DNA]</scope>
    <source>
        <strain evidence="3 4">Cs1</strain>
    </source>
</reference>
<feature type="domain" description="GLUG" evidence="2">
    <location>
        <begin position="296"/>
        <end position="320"/>
    </location>
</feature>
<dbReference type="Proteomes" id="UP001283212">
    <property type="component" value="Unassembled WGS sequence"/>
</dbReference>
<keyword evidence="4" id="KW-1185">Reference proteome</keyword>
<protein>
    <recommendedName>
        <fullName evidence="2">GLUG domain-containing protein</fullName>
    </recommendedName>
</protein>
<evidence type="ECO:0000313" key="3">
    <source>
        <dbReference type="EMBL" id="MDV0444033.1"/>
    </source>
</evidence>
<organism evidence="3 4">
    <name type="scientific">Methanorbis rubei</name>
    <dbReference type="NCBI Taxonomy" id="3028300"/>
    <lineage>
        <taxon>Archaea</taxon>
        <taxon>Methanobacteriati</taxon>
        <taxon>Methanobacteriota</taxon>
        <taxon>Stenosarchaea group</taxon>
        <taxon>Methanomicrobia</taxon>
        <taxon>Methanomicrobiales</taxon>
        <taxon>Methanocorpusculaceae</taxon>
        <taxon>Methanorbis</taxon>
    </lineage>
</organism>
<dbReference type="EMBL" id="JAWDKB010000005">
    <property type="protein sequence ID" value="MDV0444033.1"/>
    <property type="molecule type" value="Genomic_DNA"/>
</dbReference>
<evidence type="ECO:0000256" key="1">
    <source>
        <dbReference type="SAM" id="MobiDB-lite"/>
    </source>
</evidence>